<proteinExistence type="predicted"/>
<dbReference type="InterPro" id="IPR044855">
    <property type="entry name" value="CoA-Trfase_III_dom3_sf"/>
</dbReference>
<reference evidence="2" key="2">
    <citation type="submission" date="2022-10" db="EMBL/GenBank/DDBJ databases">
        <authorList>
            <person name="Trinh H.N."/>
        </authorList>
    </citation>
    <scope>NUCLEOTIDE SEQUENCE</scope>
    <source>
        <strain evidence="2">RN2-1</strain>
    </source>
</reference>
<dbReference type="InterPro" id="IPR023606">
    <property type="entry name" value="CoA-Trfase_III_dom_1_sf"/>
</dbReference>
<dbReference type="InterPro" id="IPR003673">
    <property type="entry name" value="CoA-Trfase_fam_III"/>
</dbReference>
<dbReference type="Gene3D" id="3.40.50.10540">
    <property type="entry name" value="Crotonobetainyl-coa:carnitine coa-transferase, domain 1"/>
    <property type="match status" value="1"/>
</dbReference>
<organism evidence="2 3">
    <name type="scientific">Limobrevibacterium gyesilva</name>
    <dbReference type="NCBI Taxonomy" id="2991712"/>
    <lineage>
        <taxon>Bacteria</taxon>
        <taxon>Pseudomonadati</taxon>
        <taxon>Pseudomonadota</taxon>
        <taxon>Alphaproteobacteria</taxon>
        <taxon>Acetobacterales</taxon>
        <taxon>Acetobacteraceae</taxon>
        <taxon>Limobrevibacterium</taxon>
    </lineage>
</organism>
<sequence>MATPRPLAGLKVLEIGHSIAAPYAGMILGELGADVVKLENPGGGDYARGWGPPFSLGTATMFQAMNRAKRGIAVDLKDTAQRTRLRRLIIDDMDVVLHNLKPGALDRLGLGAEGLLADKPALIFCNIGAFGARGPLKHRPGYDPLMQAFGGLMSMLGEDGRPPVRVSVSIMDLATGMWSVIGILAAQAERQRTGKGGIIDASLFETSCAWMGIPIASYLASGKLPARAGSGVQEIVPYQAYAATDGYIMVAAGNDGLFRRLCGALHRPDLAADPRFETNAGRVAHRPELIGQLAQEFARDGVAAWVAKLEAVGVPSGPVQTLDQVVGHPQTEAMGMLQTGPEGGLRTMGLPLSFDGVRPPYERMAPALGAHNAEVLG</sequence>
<dbReference type="AlphaFoldDB" id="A0AA41YLC4"/>
<gene>
    <name evidence="2" type="ORF">OL599_05580</name>
</gene>
<dbReference type="Gene3D" id="3.30.1540.10">
    <property type="entry name" value="formyl-coa transferase, domain 3"/>
    <property type="match status" value="1"/>
</dbReference>
<evidence type="ECO:0000313" key="3">
    <source>
        <dbReference type="Proteomes" id="UP001165679"/>
    </source>
</evidence>
<dbReference type="SUPFAM" id="SSF89796">
    <property type="entry name" value="CoA-transferase family III (CaiB/BaiF)"/>
    <property type="match status" value="1"/>
</dbReference>
<dbReference type="Proteomes" id="UP001165679">
    <property type="component" value="Unassembled WGS sequence"/>
</dbReference>
<accession>A0AA41YLC4</accession>
<protein>
    <submittedName>
        <fullName evidence="2">CoA transferase</fullName>
    </submittedName>
</protein>
<evidence type="ECO:0000256" key="1">
    <source>
        <dbReference type="ARBA" id="ARBA00022679"/>
    </source>
</evidence>
<reference evidence="2" key="1">
    <citation type="submission" date="2022-09" db="EMBL/GenBank/DDBJ databases">
        <title>Rhodovastum sp. nov. RN2-1 isolated from soil in Seongnam, South Korea.</title>
        <authorList>
            <person name="Le N.T."/>
        </authorList>
    </citation>
    <scope>NUCLEOTIDE SEQUENCE</scope>
    <source>
        <strain evidence="2">RN2-1</strain>
    </source>
</reference>
<dbReference type="PANTHER" id="PTHR48207:SF3">
    <property type="entry name" value="SUCCINATE--HYDROXYMETHYLGLUTARATE COA-TRANSFERASE"/>
    <property type="match status" value="1"/>
</dbReference>
<dbReference type="GO" id="GO:0008410">
    <property type="term" value="F:CoA-transferase activity"/>
    <property type="evidence" value="ECO:0007669"/>
    <property type="project" value="TreeGrafter"/>
</dbReference>
<dbReference type="RefSeq" id="WP_264712662.1">
    <property type="nucleotide sequence ID" value="NZ_JAPDNT010000002.1"/>
</dbReference>
<comment type="caution">
    <text evidence="2">The sequence shown here is derived from an EMBL/GenBank/DDBJ whole genome shotgun (WGS) entry which is preliminary data.</text>
</comment>
<name>A0AA41YLC4_9PROT</name>
<evidence type="ECO:0000313" key="2">
    <source>
        <dbReference type="EMBL" id="MCW3474043.1"/>
    </source>
</evidence>
<dbReference type="PANTHER" id="PTHR48207">
    <property type="entry name" value="SUCCINATE--HYDROXYMETHYLGLUTARATE COA-TRANSFERASE"/>
    <property type="match status" value="1"/>
</dbReference>
<keyword evidence="1 2" id="KW-0808">Transferase</keyword>
<dbReference type="Pfam" id="PF02515">
    <property type="entry name" value="CoA_transf_3"/>
    <property type="match status" value="1"/>
</dbReference>
<keyword evidence="3" id="KW-1185">Reference proteome</keyword>
<dbReference type="InterPro" id="IPR050483">
    <property type="entry name" value="CoA-transferase_III_domain"/>
</dbReference>
<dbReference type="EMBL" id="JAPDNT010000002">
    <property type="protein sequence ID" value="MCW3474043.1"/>
    <property type="molecule type" value="Genomic_DNA"/>
</dbReference>